<dbReference type="InterPro" id="IPR052746">
    <property type="entry name" value="MlaB_ABC_Transporter"/>
</dbReference>
<protein>
    <recommendedName>
        <fullName evidence="1">STAS domain-containing protein</fullName>
    </recommendedName>
</protein>
<dbReference type="AlphaFoldDB" id="A0A177MIP1"/>
<sequence length="170" mass="18624">MAEKDEDSLIGYDPLAWMHRSDYNQDSQRDDVDELESHAASAFASVNAEVPGPEMNHDEVPIIASDSFTSEQGERAIVVLDPVLNIQNVAVLHQRLTQMLSNFEAIDIDASGVTMIDTATLQLLLILKQTAIGLQKSISIDFPSDKFIEASELLGIAEMLEVDQAASGFF</sequence>
<evidence type="ECO:0000259" key="1">
    <source>
        <dbReference type="PROSITE" id="PS50801"/>
    </source>
</evidence>
<dbReference type="Gene3D" id="3.30.750.24">
    <property type="entry name" value="STAS domain"/>
    <property type="match status" value="1"/>
</dbReference>
<organism evidence="2 3">
    <name type="scientific">Methylomonas methanica</name>
    <dbReference type="NCBI Taxonomy" id="421"/>
    <lineage>
        <taxon>Bacteria</taxon>
        <taxon>Pseudomonadati</taxon>
        <taxon>Pseudomonadota</taxon>
        <taxon>Gammaproteobacteria</taxon>
        <taxon>Methylococcales</taxon>
        <taxon>Methylococcaceae</taxon>
        <taxon>Methylomonas</taxon>
    </lineage>
</organism>
<dbReference type="EMBL" id="LUUH01000040">
    <property type="protein sequence ID" value="OAI05668.1"/>
    <property type="molecule type" value="Genomic_DNA"/>
</dbReference>
<evidence type="ECO:0000313" key="2">
    <source>
        <dbReference type="EMBL" id="OAI05668.1"/>
    </source>
</evidence>
<dbReference type="InterPro" id="IPR002645">
    <property type="entry name" value="STAS_dom"/>
</dbReference>
<accession>A0A177MIP1</accession>
<name>A0A177MIP1_METMH</name>
<reference evidence="2 3" key="1">
    <citation type="submission" date="2016-03" db="EMBL/GenBank/DDBJ databases">
        <authorList>
            <person name="Ploux O."/>
        </authorList>
    </citation>
    <scope>NUCLEOTIDE SEQUENCE [LARGE SCALE GENOMIC DNA]</scope>
    <source>
        <strain evidence="2 3">R-45371</strain>
    </source>
</reference>
<gene>
    <name evidence="2" type="ORF">A1353_10885</name>
</gene>
<dbReference type="RefSeq" id="WP_082879997.1">
    <property type="nucleotide sequence ID" value="NZ_LUUH01000040.1"/>
</dbReference>
<dbReference type="Proteomes" id="UP000077763">
    <property type="component" value="Unassembled WGS sequence"/>
</dbReference>
<evidence type="ECO:0000313" key="3">
    <source>
        <dbReference type="Proteomes" id="UP000077763"/>
    </source>
</evidence>
<dbReference type="PANTHER" id="PTHR35849:SF2">
    <property type="entry name" value="BLR2341 PROTEIN"/>
    <property type="match status" value="1"/>
</dbReference>
<dbReference type="InterPro" id="IPR036513">
    <property type="entry name" value="STAS_dom_sf"/>
</dbReference>
<dbReference type="Pfam" id="PF13466">
    <property type="entry name" value="STAS_2"/>
    <property type="match status" value="1"/>
</dbReference>
<comment type="caution">
    <text evidence="2">The sequence shown here is derived from an EMBL/GenBank/DDBJ whole genome shotgun (WGS) entry which is preliminary data.</text>
</comment>
<dbReference type="InterPro" id="IPR058548">
    <property type="entry name" value="MlaB-like_STAS"/>
</dbReference>
<dbReference type="PANTHER" id="PTHR35849">
    <property type="entry name" value="BLR2341 PROTEIN"/>
    <property type="match status" value="1"/>
</dbReference>
<proteinExistence type="predicted"/>
<dbReference type="PROSITE" id="PS50801">
    <property type="entry name" value="STAS"/>
    <property type="match status" value="1"/>
</dbReference>
<feature type="domain" description="STAS" evidence="1">
    <location>
        <begin position="77"/>
        <end position="125"/>
    </location>
</feature>
<dbReference type="SUPFAM" id="SSF52091">
    <property type="entry name" value="SpoIIaa-like"/>
    <property type="match status" value="1"/>
</dbReference>